<dbReference type="InterPro" id="IPR029058">
    <property type="entry name" value="AB_hydrolase_fold"/>
</dbReference>
<dbReference type="STRING" id="550983.A4R26_02290"/>
<evidence type="ECO:0000313" key="2">
    <source>
        <dbReference type="Proteomes" id="UP000192276"/>
    </source>
</evidence>
<dbReference type="SUPFAM" id="SSF53474">
    <property type="entry name" value="alpha/beta-Hydrolases"/>
    <property type="match status" value="1"/>
</dbReference>
<gene>
    <name evidence="1" type="ORF">A4R26_02290</name>
</gene>
<dbReference type="EMBL" id="LWBP01000001">
    <property type="protein sequence ID" value="OQP68646.1"/>
    <property type="molecule type" value="Genomic_DNA"/>
</dbReference>
<proteinExistence type="predicted"/>
<dbReference type="Gene3D" id="3.40.50.1820">
    <property type="entry name" value="alpha/beta hydrolase"/>
    <property type="match status" value="1"/>
</dbReference>
<dbReference type="Proteomes" id="UP000192276">
    <property type="component" value="Unassembled WGS sequence"/>
</dbReference>
<name>A0A1V9GDZ3_9BACT</name>
<accession>A0A1V9GDZ3</accession>
<dbReference type="OrthoDB" id="2213423at2"/>
<dbReference type="RefSeq" id="WP_081159375.1">
    <property type="nucleotide sequence ID" value="NZ_LWBP01000001.1"/>
</dbReference>
<evidence type="ECO:0008006" key="3">
    <source>
        <dbReference type="Google" id="ProtNLM"/>
    </source>
</evidence>
<dbReference type="AlphaFoldDB" id="A0A1V9GDZ3"/>
<organism evidence="1 2">
    <name type="scientific">Niastella populi</name>
    <dbReference type="NCBI Taxonomy" id="550983"/>
    <lineage>
        <taxon>Bacteria</taxon>
        <taxon>Pseudomonadati</taxon>
        <taxon>Bacteroidota</taxon>
        <taxon>Chitinophagia</taxon>
        <taxon>Chitinophagales</taxon>
        <taxon>Chitinophagaceae</taxon>
        <taxon>Niastella</taxon>
    </lineage>
</organism>
<evidence type="ECO:0000313" key="1">
    <source>
        <dbReference type="EMBL" id="OQP68646.1"/>
    </source>
</evidence>
<protein>
    <recommendedName>
        <fullName evidence="3">Thioesterase domain-containing protein</fullName>
    </recommendedName>
</protein>
<keyword evidence="2" id="KW-1185">Reference proteome</keyword>
<comment type="caution">
    <text evidence="1">The sequence shown here is derived from an EMBL/GenBank/DDBJ whole genome shotgun (WGS) entry which is preliminary data.</text>
</comment>
<sequence>MNLFCFTGDEEDISDEEINAWQQETMKEVEMKKLPGKHFFIFDHPEEIMQVINSSLGNKT</sequence>
<reference evidence="2" key="1">
    <citation type="submission" date="2016-04" db="EMBL/GenBank/DDBJ databases">
        <authorList>
            <person name="Chen L."/>
            <person name="Zhuang W."/>
            <person name="Wang G."/>
        </authorList>
    </citation>
    <scope>NUCLEOTIDE SEQUENCE [LARGE SCALE GENOMIC DNA]</scope>
    <source>
        <strain evidence="2">208</strain>
    </source>
</reference>